<accession>A0A5E4QCH1</accession>
<dbReference type="PANTHER" id="PTHR13817">
    <property type="entry name" value="TITIN"/>
    <property type="match status" value="1"/>
</dbReference>
<dbReference type="InterPro" id="IPR003961">
    <property type="entry name" value="FN3_dom"/>
</dbReference>
<protein>
    <recommendedName>
        <fullName evidence="2">Fibronectin type-III domain-containing protein</fullName>
    </recommendedName>
</protein>
<dbReference type="PANTHER" id="PTHR13817:SF73">
    <property type="entry name" value="FIBRONECTIN TYPE-III DOMAIN-CONTAINING PROTEIN"/>
    <property type="match status" value="1"/>
</dbReference>
<keyword evidence="4" id="KW-1185">Reference proteome</keyword>
<dbReference type="CDD" id="cd00063">
    <property type="entry name" value="FN3"/>
    <property type="match status" value="1"/>
</dbReference>
<keyword evidence="1" id="KW-0677">Repeat</keyword>
<dbReference type="SUPFAM" id="SSF49265">
    <property type="entry name" value="Fibronectin type III"/>
    <property type="match status" value="1"/>
</dbReference>
<evidence type="ECO:0000256" key="1">
    <source>
        <dbReference type="ARBA" id="ARBA00022737"/>
    </source>
</evidence>
<feature type="domain" description="Fibronectin type-III" evidence="2">
    <location>
        <begin position="21"/>
        <end position="120"/>
    </location>
</feature>
<dbReference type="InterPro" id="IPR036116">
    <property type="entry name" value="FN3_sf"/>
</dbReference>
<dbReference type="InterPro" id="IPR013783">
    <property type="entry name" value="Ig-like_fold"/>
</dbReference>
<sequence length="124" mass="13966">MNDHRATELSSEQYYQFTVRAQTRVGWGATARVLVLTTANRASPAAPPRPNVARSYYTVQQKEDGGTWQTLPERVDPFATSYTVDGLKPYTAYQFRIRATNDIGPSRYSNATETVRTLPAVLYE</sequence>
<dbReference type="EMBL" id="FZQP02002526">
    <property type="protein sequence ID" value="VVC95982.1"/>
    <property type="molecule type" value="Genomic_DNA"/>
</dbReference>
<name>A0A5E4QCH1_9NEOP</name>
<dbReference type="AlphaFoldDB" id="A0A5E4QCH1"/>
<evidence type="ECO:0000259" key="2">
    <source>
        <dbReference type="PROSITE" id="PS50853"/>
    </source>
</evidence>
<evidence type="ECO:0000313" key="3">
    <source>
        <dbReference type="EMBL" id="VVC95982.1"/>
    </source>
</evidence>
<dbReference type="Pfam" id="PF00041">
    <property type="entry name" value="fn3"/>
    <property type="match status" value="1"/>
</dbReference>
<dbReference type="Gene3D" id="2.60.40.10">
    <property type="entry name" value="Immunoglobulins"/>
    <property type="match status" value="2"/>
</dbReference>
<dbReference type="Proteomes" id="UP000324832">
    <property type="component" value="Unassembled WGS sequence"/>
</dbReference>
<gene>
    <name evidence="3" type="ORF">LSINAPIS_LOCUS7583</name>
</gene>
<dbReference type="PROSITE" id="PS50853">
    <property type="entry name" value="FN3"/>
    <property type="match status" value="1"/>
</dbReference>
<reference evidence="3 4" key="1">
    <citation type="submission" date="2017-07" db="EMBL/GenBank/DDBJ databases">
        <authorList>
            <person name="Talla V."/>
            <person name="Backstrom N."/>
        </authorList>
    </citation>
    <scope>NUCLEOTIDE SEQUENCE [LARGE SCALE GENOMIC DNA]</scope>
</reference>
<dbReference type="InterPro" id="IPR050964">
    <property type="entry name" value="Striated_Muscle_Regulatory"/>
</dbReference>
<evidence type="ECO:0000313" key="4">
    <source>
        <dbReference type="Proteomes" id="UP000324832"/>
    </source>
</evidence>
<proteinExistence type="predicted"/>
<organism evidence="3 4">
    <name type="scientific">Leptidea sinapis</name>
    <dbReference type="NCBI Taxonomy" id="189913"/>
    <lineage>
        <taxon>Eukaryota</taxon>
        <taxon>Metazoa</taxon>
        <taxon>Ecdysozoa</taxon>
        <taxon>Arthropoda</taxon>
        <taxon>Hexapoda</taxon>
        <taxon>Insecta</taxon>
        <taxon>Pterygota</taxon>
        <taxon>Neoptera</taxon>
        <taxon>Endopterygota</taxon>
        <taxon>Lepidoptera</taxon>
        <taxon>Glossata</taxon>
        <taxon>Ditrysia</taxon>
        <taxon>Papilionoidea</taxon>
        <taxon>Pieridae</taxon>
        <taxon>Dismorphiinae</taxon>
        <taxon>Leptidea</taxon>
    </lineage>
</organism>